<gene>
    <name evidence="1" type="ORF">GCM10023082_20250</name>
</gene>
<proteinExistence type="predicted"/>
<evidence type="ECO:0000313" key="1">
    <source>
        <dbReference type="EMBL" id="GAA3722383.1"/>
    </source>
</evidence>
<comment type="caution">
    <text evidence="1">The sequence shown here is derived from an EMBL/GenBank/DDBJ whole genome shotgun (WGS) entry which is preliminary data.</text>
</comment>
<keyword evidence="2" id="KW-1185">Reference proteome</keyword>
<evidence type="ECO:0000313" key="2">
    <source>
        <dbReference type="Proteomes" id="UP001499884"/>
    </source>
</evidence>
<accession>A0ABP7EQR3</accession>
<dbReference type="RefSeq" id="WP_345644160.1">
    <property type="nucleotide sequence ID" value="NZ_BAABEP010000009.1"/>
</dbReference>
<name>A0ABP7EQR3_9ACTN</name>
<dbReference type="EMBL" id="BAABEP010000009">
    <property type="protein sequence ID" value="GAA3722383.1"/>
    <property type="molecule type" value="Genomic_DNA"/>
</dbReference>
<reference evidence="2" key="1">
    <citation type="journal article" date="2019" name="Int. J. Syst. Evol. Microbiol.">
        <title>The Global Catalogue of Microorganisms (GCM) 10K type strain sequencing project: providing services to taxonomists for standard genome sequencing and annotation.</title>
        <authorList>
            <consortium name="The Broad Institute Genomics Platform"/>
            <consortium name="The Broad Institute Genome Sequencing Center for Infectious Disease"/>
            <person name="Wu L."/>
            <person name="Ma J."/>
        </authorList>
    </citation>
    <scope>NUCLEOTIDE SEQUENCE [LARGE SCALE GENOMIC DNA]</scope>
    <source>
        <strain evidence="2">JCM 30846</strain>
    </source>
</reference>
<dbReference type="Proteomes" id="UP001499884">
    <property type="component" value="Unassembled WGS sequence"/>
</dbReference>
<sequence length="104" mass="11001">MPGVSSYSAGGRRNVTQEEIPLWGNTTCSPHAGNPAGRQRVLDLMVVEYYPLPGLDAEGLLRTGAGLRAQLDHPEHHVAPRLVRAGEDWAAHGEPGRAPGDTGG</sequence>
<organism evidence="1 2">
    <name type="scientific">Streptomyces tremellae</name>
    <dbReference type="NCBI Taxonomy" id="1124239"/>
    <lineage>
        <taxon>Bacteria</taxon>
        <taxon>Bacillati</taxon>
        <taxon>Actinomycetota</taxon>
        <taxon>Actinomycetes</taxon>
        <taxon>Kitasatosporales</taxon>
        <taxon>Streptomycetaceae</taxon>
        <taxon>Streptomyces</taxon>
    </lineage>
</organism>
<protein>
    <submittedName>
        <fullName evidence="1">Uncharacterized protein</fullName>
    </submittedName>
</protein>